<comment type="caution">
    <text evidence="2">The sequence shown here is derived from an EMBL/GenBank/DDBJ whole genome shotgun (WGS) entry which is preliminary data.</text>
</comment>
<proteinExistence type="predicted"/>
<dbReference type="SUPFAM" id="SSF50346">
    <property type="entry name" value="PRC-barrel domain"/>
    <property type="match status" value="1"/>
</dbReference>
<dbReference type="EMBL" id="JBHTCO010000014">
    <property type="protein sequence ID" value="MFC7393580.1"/>
    <property type="molecule type" value="Genomic_DNA"/>
</dbReference>
<evidence type="ECO:0000313" key="3">
    <source>
        <dbReference type="Proteomes" id="UP001596505"/>
    </source>
</evidence>
<dbReference type="Gene3D" id="2.30.30.240">
    <property type="entry name" value="PRC-barrel domain"/>
    <property type="match status" value="1"/>
</dbReference>
<accession>A0ABW2PY21</accession>
<name>A0ABW2PY21_9BACL</name>
<keyword evidence="3" id="KW-1185">Reference proteome</keyword>
<evidence type="ECO:0000313" key="2">
    <source>
        <dbReference type="EMBL" id="MFC7393580.1"/>
    </source>
</evidence>
<dbReference type="InterPro" id="IPR027275">
    <property type="entry name" value="PRC-brl_dom"/>
</dbReference>
<feature type="domain" description="PRC-barrel" evidence="1">
    <location>
        <begin position="128"/>
        <end position="183"/>
    </location>
</feature>
<dbReference type="Proteomes" id="UP001596505">
    <property type="component" value="Unassembled WGS sequence"/>
</dbReference>
<dbReference type="InterPro" id="IPR011033">
    <property type="entry name" value="PRC_barrel-like_sf"/>
</dbReference>
<protein>
    <submittedName>
        <fullName evidence="2">PRC-barrel domain-containing protein</fullName>
    </submittedName>
</protein>
<dbReference type="Pfam" id="PF05239">
    <property type="entry name" value="PRC"/>
    <property type="match status" value="1"/>
</dbReference>
<reference evidence="3" key="1">
    <citation type="journal article" date="2019" name="Int. J. Syst. Evol. Microbiol.">
        <title>The Global Catalogue of Microorganisms (GCM) 10K type strain sequencing project: providing services to taxonomists for standard genome sequencing and annotation.</title>
        <authorList>
            <consortium name="The Broad Institute Genomics Platform"/>
            <consortium name="The Broad Institute Genome Sequencing Center for Infectious Disease"/>
            <person name="Wu L."/>
            <person name="Ma J."/>
        </authorList>
    </citation>
    <scope>NUCLEOTIDE SEQUENCE [LARGE SCALE GENOMIC DNA]</scope>
    <source>
        <strain evidence="3">CGMCC 1.16305</strain>
    </source>
</reference>
<dbReference type="RefSeq" id="WP_380966094.1">
    <property type="nucleotide sequence ID" value="NZ_JBHTCO010000014.1"/>
</dbReference>
<sequence length="212" mass="24160">MLMLYHDLKHYPLIYAQSNEQDRRTVKDILINGNERAVSYFVYEDQQNDKFADVKMVEKSMDMFGAMGSGSQGNVGNIPSSDVPIYGNEQSKQLYFINAGACKIESQKIYYNGQVRSEDATIDSKFLSLKEMINRKCVTEEGTEIGTIKDFVIDPVQKKIKGLKLSEGFWERLTGKGIKFLPAETVIKWSPDPLIVKEEAKNQLLDNEQQLE</sequence>
<gene>
    <name evidence="2" type="ORF">ACFQRG_11505</name>
</gene>
<evidence type="ECO:0000259" key="1">
    <source>
        <dbReference type="Pfam" id="PF05239"/>
    </source>
</evidence>
<organism evidence="2 3">
    <name type="scientific">Scopulibacillus cellulosilyticus</name>
    <dbReference type="NCBI Taxonomy" id="2665665"/>
    <lineage>
        <taxon>Bacteria</taxon>
        <taxon>Bacillati</taxon>
        <taxon>Bacillota</taxon>
        <taxon>Bacilli</taxon>
        <taxon>Bacillales</taxon>
        <taxon>Sporolactobacillaceae</taxon>
        <taxon>Scopulibacillus</taxon>
    </lineage>
</organism>